<keyword evidence="2" id="KW-1185">Reference proteome</keyword>
<organism evidence="1 2">
    <name type="scientific">Rugosimonospora africana</name>
    <dbReference type="NCBI Taxonomy" id="556532"/>
    <lineage>
        <taxon>Bacteria</taxon>
        <taxon>Bacillati</taxon>
        <taxon>Actinomycetota</taxon>
        <taxon>Actinomycetes</taxon>
        <taxon>Micromonosporales</taxon>
        <taxon>Micromonosporaceae</taxon>
        <taxon>Rugosimonospora</taxon>
    </lineage>
</organism>
<accession>A0A8J3VSJ7</accession>
<dbReference type="Proteomes" id="UP000642748">
    <property type="component" value="Unassembled WGS sequence"/>
</dbReference>
<protein>
    <submittedName>
        <fullName evidence="1">Uncharacterized protein</fullName>
    </submittedName>
</protein>
<gene>
    <name evidence="1" type="ORF">Raf01_48480</name>
</gene>
<proteinExistence type="predicted"/>
<dbReference type="EMBL" id="BONZ01000045">
    <property type="protein sequence ID" value="GIH16676.1"/>
    <property type="molecule type" value="Genomic_DNA"/>
</dbReference>
<evidence type="ECO:0000313" key="2">
    <source>
        <dbReference type="Proteomes" id="UP000642748"/>
    </source>
</evidence>
<dbReference type="AlphaFoldDB" id="A0A8J3VSJ7"/>
<dbReference type="RefSeq" id="WP_203920247.1">
    <property type="nucleotide sequence ID" value="NZ_BONZ01000045.1"/>
</dbReference>
<evidence type="ECO:0000313" key="1">
    <source>
        <dbReference type="EMBL" id="GIH16676.1"/>
    </source>
</evidence>
<reference evidence="1" key="1">
    <citation type="submission" date="2021-01" db="EMBL/GenBank/DDBJ databases">
        <title>Whole genome shotgun sequence of Rugosimonospora africana NBRC 104875.</title>
        <authorList>
            <person name="Komaki H."/>
            <person name="Tamura T."/>
        </authorList>
    </citation>
    <scope>NUCLEOTIDE SEQUENCE</scope>
    <source>
        <strain evidence="1">NBRC 104875</strain>
    </source>
</reference>
<name>A0A8J3VSJ7_9ACTN</name>
<comment type="caution">
    <text evidence="1">The sequence shown here is derived from an EMBL/GenBank/DDBJ whole genome shotgun (WGS) entry which is preliminary data.</text>
</comment>
<sequence length="236" mass="25032">MTSDLSGYDIHYYPTGATDISSGAVAPWMLSLENTINGNDPGNKPMYVEEVGWKYGWDSTNDAQPHVSDYTYGLNMAAMGIQLACDGASAPMASRLADLGSPKVWGMYDGAGGDTSLRPWSYSWTMLTQAFPKDATLYKPTQPTSVFTMLGSIGSGSSRHWSIAVANLTSNTSTQTFTLPNSAGRTLHAYRYVDGTRATNSDGFPASTDTVTAASNGDVTVSVAADSMLLLSDIDG</sequence>